<sequence>MNIGDRVRLLTGREEGIITRLLSDELVEVAIDNDFTIPVSRREIVIVAAEETKAFGKSAASVASEKKAAASGADIAAKAAKKAGIATDASGAKPAAKGESPAPLKADKAQAAPVQKGVYLALTHQSPELLALHLVNHTDRTVLFTLGEEKAGGQYRALKAGTLEAKSASEALGHWHLKDFDQWPALLVQLLPFQFNSPTAFELINKRQQFKAASFYTSRQPNVPVLQREAYLFQLDEKPAVPVALPAAETEQPTDAPAAAKPQAGNKPQGNDKQQLADKLKAQLTGNAPTKPAAVAPAPEPAKALVAPPHEVDLHLEALQPEGGTEGLSNSAILKLQLEAFEDTLSRALATNMHEIVYIHGSGNGTLRKELHKLLSRNRDIKFFEDSMKEKFGYGATLVRLK</sequence>
<dbReference type="RefSeq" id="WP_092769398.1">
    <property type="nucleotide sequence ID" value="NZ_FOHS01000001.1"/>
</dbReference>
<gene>
    <name evidence="3" type="ORF">SAMN04487998_1250</name>
</gene>
<evidence type="ECO:0000256" key="1">
    <source>
        <dbReference type="SAM" id="MobiDB-lite"/>
    </source>
</evidence>
<dbReference type="InterPro" id="IPR036781">
    <property type="entry name" value="Smr_assoc-like_sf"/>
</dbReference>
<evidence type="ECO:0000259" key="2">
    <source>
        <dbReference type="PROSITE" id="PS50828"/>
    </source>
</evidence>
<dbReference type="Pfam" id="PF01713">
    <property type="entry name" value="Smr"/>
    <property type="match status" value="1"/>
</dbReference>
<feature type="domain" description="Smr" evidence="2">
    <location>
        <begin position="359"/>
        <end position="402"/>
    </location>
</feature>
<dbReference type="InterPro" id="IPR002625">
    <property type="entry name" value="Smr_dom"/>
</dbReference>
<feature type="region of interest" description="Disordered" evidence="1">
    <location>
        <begin position="248"/>
        <end position="275"/>
    </location>
</feature>
<accession>A0A1I0BZD8</accession>
<dbReference type="InterPro" id="IPR036063">
    <property type="entry name" value="Smr_dom_sf"/>
</dbReference>
<dbReference type="OrthoDB" id="1524810at2"/>
<dbReference type="PROSITE" id="PS50828">
    <property type="entry name" value="SMR"/>
    <property type="match status" value="1"/>
</dbReference>
<dbReference type="SUPFAM" id="SSF158949">
    <property type="entry name" value="Smr-associated domain-like"/>
    <property type="match status" value="1"/>
</dbReference>
<dbReference type="AlphaFoldDB" id="A0A1I0BZD8"/>
<dbReference type="STRING" id="82805.SAMN04487998_1250"/>
<dbReference type="Proteomes" id="UP000198697">
    <property type="component" value="Unassembled WGS sequence"/>
</dbReference>
<dbReference type="EMBL" id="FOHS01000001">
    <property type="protein sequence ID" value="SET12404.1"/>
    <property type="molecule type" value="Genomic_DNA"/>
</dbReference>
<evidence type="ECO:0000313" key="4">
    <source>
        <dbReference type="Proteomes" id="UP000198697"/>
    </source>
</evidence>
<dbReference type="Gene3D" id="2.60.40.1600">
    <property type="entry name" value="Smr-associated-like"/>
    <property type="match status" value="1"/>
</dbReference>
<keyword evidence="4" id="KW-1185">Reference proteome</keyword>
<reference evidence="4" key="1">
    <citation type="submission" date="2016-10" db="EMBL/GenBank/DDBJ databases">
        <authorList>
            <person name="Varghese N."/>
            <person name="Submissions S."/>
        </authorList>
    </citation>
    <scope>NUCLEOTIDE SEQUENCE [LARGE SCALE GENOMIC DNA]</scope>
    <source>
        <strain evidence="4">DSM 15310</strain>
    </source>
</reference>
<name>A0A1I0BZD8_9BACT</name>
<evidence type="ECO:0000313" key="3">
    <source>
        <dbReference type="EMBL" id="SET12404.1"/>
    </source>
</evidence>
<protein>
    <submittedName>
        <fullName evidence="3">Smr domain-containing protein</fullName>
    </submittedName>
</protein>
<dbReference type="Gene3D" id="3.30.1370.110">
    <property type="match status" value="1"/>
</dbReference>
<proteinExistence type="predicted"/>
<organism evidence="3 4">
    <name type="scientific">Hymenobacter actinosclerus</name>
    <dbReference type="NCBI Taxonomy" id="82805"/>
    <lineage>
        <taxon>Bacteria</taxon>
        <taxon>Pseudomonadati</taxon>
        <taxon>Bacteroidota</taxon>
        <taxon>Cytophagia</taxon>
        <taxon>Cytophagales</taxon>
        <taxon>Hymenobacteraceae</taxon>
        <taxon>Hymenobacter</taxon>
    </lineage>
</organism>